<organism evidence="4 5">
    <name type="scientific">Ponticoccus litoralis</name>
    <dbReference type="NCBI Taxonomy" id="422297"/>
    <lineage>
        <taxon>Bacteria</taxon>
        <taxon>Pseudomonadati</taxon>
        <taxon>Pseudomonadota</taxon>
        <taxon>Alphaproteobacteria</taxon>
        <taxon>Rhodobacterales</taxon>
        <taxon>Roseobacteraceae</taxon>
        <taxon>Ponticoccus</taxon>
    </lineage>
</organism>
<dbReference type="InterPro" id="IPR036148">
    <property type="entry name" value="MmgE/PrpD_sf"/>
</dbReference>
<dbReference type="InterPro" id="IPR042188">
    <property type="entry name" value="MmgE/PrpD_sf_2"/>
</dbReference>
<comment type="similarity">
    <text evidence="1">Belongs to the PrpD family.</text>
</comment>
<dbReference type="InterPro" id="IPR045337">
    <property type="entry name" value="MmgE_PrpD_C"/>
</dbReference>
<dbReference type="Gene3D" id="3.30.1330.120">
    <property type="entry name" value="2-methylcitrate dehydratase PrpD"/>
    <property type="match status" value="1"/>
</dbReference>
<keyword evidence="5" id="KW-1185">Reference proteome</keyword>
<gene>
    <name evidence="4" type="ORF">ABFB10_12040</name>
</gene>
<evidence type="ECO:0000256" key="1">
    <source>
        <dbReference type="ARBA" id="ARBA00006174"/>
    </source>
</evidence>
<evidence type="ECO:0000313" key="4">
    <source>
        <dbReference type="EMBL" id="MEN9061648.1"/>
    </source>
</evidence>
<dbReference type="Pfam" id="PF03972">
    <property type="entry name" value="MmgE_PrpD_N"/>
    <property type="match status" value="1"/>
</dbReference>
<dbReference type="Pfam" id="PF19305">
    <property type="entry name" value="MmgE_PrpD_C"/>
    <property type="match status" value="1"/>
</dbReference>
<dbReference type="PANTHER" id="PTHR16943">
    <property type="entry name" value="2-METHYLCITRATE DEHYDRATASE-RELATED"/>
    <property type="match status" value="1"/>
</dbReference>
<dbReference type="Gene3D" id="1.10.4100.10">
    <property type="entry name" value="2-methylcitrate dehydratase PrpD"/>
    <property type="match status" value="1"/>
</dbReference>
<comment type="caution">
    <text evidence="4">The sequence shown here is derived from an EMBL/GenBank/DDBJ whole genome shotgun (WGS) entry which is preliminary data.</text>
</comment>
<evidence type="ECO:0000259" key="3">
    <source>
        <dbReference type="Pfam" id="PF19305"/>
    </source>
</evidence>
<evidence type="ECO:0000259" key="2">
    <source>
        <dbReference type="Pfam" id="PF03972"/>
    </source>
</evidence>
<feature type="domain" description="MmgE/PrpD C-terminal" evidence="3">
    <location>
        <begin position="270"/>
        <end position="438"/>
    </location>
</feature>
<proteinExistence type="inferred from homology"/>
<dbReference type="EMBL" id="JBDNCH010000002">
    <property type="protein sequence ID" value="MEN9061648.1"/>
    <property type="molecule type" value="Genomic_DNA"/>
</dbReference>
<dbReference type="InterPro" id="IPR045336">
    <property type="entry name" value="MmgE_PrpD_N"/>
</dbReference>
<evidence type="ECO:0000313" key="5">
    <source>
        <dbReference type="Proteomes" id="UP001428774"/>
    </source>
</evidence>
<dbReference type="AlphaFoldDB" id="A0AAW9SLA6"/>
<dbReference type="InterPro" id="IPR005656">
    <property type="entry name" value="MmgE_PrpD"/>
</dbReference>
<accession>A0AAW9SLA6</accession>
<dbReference type="InterPro" id="IPR042183">
    <property type="entry name" value="MmgE/PrpD_sf_1"/>
</dbReference>
<dbReference type="GO" id="GO:0016829">
    <property type="term" value="F:lyase activity"/>
    <property type="evidence" value="ECO:0007669"/>
    <property type="project" value="InterPro"/>
</dbReference>
<sequence>MTYSRQISDFICALRFDTIPERTTVRARQLMTDTLGVGLAGTRHPNFAAALKGVAAIPGTGGDHPVIGTDRRLTAPYAALVNGVACHVLDFDDTHTASIVHGSAILTPLVLALGEEVHASGPEVLTAFVAGWEVAARVGIASGNSFHNRGFHSTAIAGIFGATVAAGKLLGLTACQMTNALGLCGSRAAGITEFLTNNSASKGYHVGWAARTAMEIAYLARAGATGPATVFEGANGLLSTHGLPELCRPEALVEEFGTRWETENVSIKPYPCCHFAHGALDCAIALKEDGITPDRIERVHAIIDEVAAGFVCKPIESKYVPSNAYGAKFSLPYLVGLGLIDGGADLSSFSDTAIARKELLDVARKVTYEDAEKGTTGFPKYFPGHLVVTLTDGQVIEKRVPINRGNPDLPLSDDEVAAKFYGNVTGILGEARARTIFEKLVALDKLKEITGLTRELIG</sequence>
<name>A0AAW9SLA6_9RHOB</name>
<protein>
    <submittedName>
        <fullName evidence="4">MmgE/PrpD family protein</fullName>
    </submittedName>
</protein>
<dbReference type="SUPFAM" id="SSF103378">
    <property type="entry name" value="2-methylcitrate dehydratase PrpD"/>
    <property type="match status" value="1"/>
</dbReference>
<dbReference type="Proteomes" id="UP001428774">
    <property type="component" value="Unassembled WGS sequence"/>
</dbReference>
<dbReference type="RefSeq" id="WP_347166702.1">
    <property type="nucleotide sequence ID" value="NZ_JBDNCH010000002.1"/>
</dbReference>
<reference evidence="4 5" key="1">
    <citation type="submission" date="2024-05" db="EMBL/GenBank/DDBJ databases">
        <title>Genome sequence of Ponticoccus litoralis KCCM 90028.</title>
        <authorList>
            <person name="Kim J.M."/>
            <person name="Lee J.K."/>
            <person name="Choi B.J."/>
            <person name="Bayburt H."/>
            <person name="Baek J.H."/>
            <person name="Jeon C.O."/>
        </authorList>
    </citation>
    <scope>NUCLEOTIDE SEQUENCE [LARGE SCALE GENOMIC DNA]</scope>
    <source>
        <strain evidence="4 5">KCCM 90028</strain>
    </source>
</reference>
<feature type="domain" description="MmgE/PrpD N-terminal" evidence="2">
    <location>
        <begin position="5"/>
        <end position="239"/>
    </location>
</feature>
<dbReference type="PANTHER" id="PTHR16943:SF8">
    <property type="entry name" value="2-METHYLCITRATE DEHYDRATASE"/>
    <property type="match status" value="1"/>
</dbReference>